<accession>A0A9W6T6P4</accession>
<evidence type="ECO:0000256" key="2">
    <source>
        <dbReference type="SAM" id="MobiDB-lite"/>
    </source>
</evidence>
<evidence type="ECO:0000256" key="1">
    <source>
        <dbReference type="SAM" id="Coils"/>
    </source>
</evidence>
<evidence type="ECO:0000313" key="3">
    <source>
        <dbReference type="EMBL" id="GME77549.1"/>
    </source>
</evidence>
<keyword evidence="4" id="KW-1185">Reference proteome</keyword>
<dbReference type="AlphaFoldDB" id="A0A9W6T6P4"/>
<proteinExistence type="predicted"/>
<protein>
    <submittedName>
        <fullName evidence="3">Unnamed protein product</fullName>
    </submittedName>
</protein>
<organism evidence="3 4">
    <name type="scientific">Candida boidinii</name>
    <name type="common">Yeast</name>
    <dbReference type="NCBI Taxonomy" id="5477"/>
    <lineage>
        <taxon>Eukaryota</taxon>
        <taxon>Fungi</taxon>
        <taxon>Dikarya</taxon>
        <taxon>Ascomycota</taxon>
        <taxon>Saccharomycotina</taxon>
        <taxon>Pichiomycetes</taxon>
        <taxon>Pichiales</taxon>
        <taxon>Pichiaceae</taxon>
        <taxon>Ogataea</taxon>
        <taxon>Ogataea/Candida clade</taxon>
    </lineage>
</organism>
<comment type="caution">
    <text evidence="3">The sequence shown here is derived from an EMBL/GenBank/DDBJ whole genome shotgun (WGS) entry which is preliminary data.</text>
</comment>
<feature type="region of interest" description="Disordered" evidence="2">
    <location>
        <begin position="161"/>
        <end position="186"/>
    </location>
</feature>
<evidence type="ECO:0000313" key="4">
    <source>
        <dbReference type="Proteomes" id="UP001165120"/>
    </source>
</evidence>
<keyword evidence="1" id="KW-0175">Coiled coil</keyword>
<name>A0A9W6T6P4_CANBO</name>
<dbReference type="EMBL" id="BSXN01002758">
    <property type="protein sequence ID" value="GME77549.1"/>
    <property type="molecule type" value="Genomic_DNA"/>
</dbReference>
<dbReference type="Proteomes" id="UP001165120">
    <property type="component" value="Unassembled WGS sequence"/>
</dbReference>
<feature type="coiled-coil region" evidence="1">
    <location>
        <begin position="45"/>
        <end position="101"/>
    </location>
</feature>
<reference evidence="3" key="1">
    <citation type="submission" date="2023-04" db="EMBL/GenBank/DDBJ databases">
        <title>Candida boidinii NBRC 10035.</title>
        <authorList>
            <person name="Ichikawa N."/>
            <person name="Sato H."/>
            <person name="Tonouchi N."/>
        </authorList>
    </citation>
    <scope>NUCLEOTIDE SEQUENCE</scope>
    <source>
        <strain evidence="3">NBRC 10035</strain>
    </source>
</reference>
<gene>
    <name evidence="3" type="ORF">Cboi02_000556600</name>
</gene>
<sequence length="578" mass="66277">MHHNQVQIPQQMQHNPQMTQLQMQYHQQGQVPIQAQSQLQLLDGIQHQNQQLAQTQLAIQQQIQRLQIQKDNLSSNNTELENQLQRQLQFQIMELTKLQSQLHITTLPNNISSNGLTPLQHQQILLRQQQQLLHYQQQQQQQQQYPQFQKHLAQQLPPHQMHMIQQGQSQAEQHEHQNEQQNQNRPLNPQLQAQLQLQTEMLMRAQQQGQEFSQVQQQTHILSQAQGEAQAHIQRQIQAQHLRQLQLPTQLQSHSKVNPKEKILRSRNHANLEAVANNHSSKDKTSEKALQQQIINNINENLMSTSDQPGYIHENEIVHKDGLVHASIISDIDHYENFDNVLDYAENVSSNVEHINKPPIEGHNNTDSIINMASMSSHHTDEEFLKFLQQPFGENMEVDENKVANIGSDKLYSQKEEEDILDFLKLMDDPSQLGTQETNQLKLNTNSNRVLNSERFKLGKDTGLGISMFHESLEANIDNQLNNNFMPVNELGQDINSKKSKHNENGHLNSLEVPLTPLNDLYLPSTSPTPISNSMPTLLSDLPASGYNSHNNSITTFDEKNTLMDIIGSGHICIIISE</sequence>